<dbReference type="PIRSF" id="PIRSF006060">
    <property type="entry name" value="AA_transporter"/>
    <property type="match status" value="1"/>
</dbReference>
<evidence type="ECO:0000256" key="6">
    <source>
        <dbReference type="SAM" id="Phobius"/>
    </source>
</evidence>
<dbReference type="GO" id="GO:0022857">
    <property type="term" value="F:transmembrane transporter activity"/>
    <property type="evidence" value="ECO:0007669"/>
    <property type="project" value="InterPro"/>
</dbReference>
<dbReference type="PANTHER" id="PTHR45649:SF28">
    <property type="entry name" value="TRANSPORTER, PUTATIVE (EUROFUNG)-RELATED"/>
    <property type="match status" value="1"/>
</dbReference>
<dbReference type="PANTHER" id="PTHR45649">
    <property type="entry name" value="AMINO-ACID PERMEASE BAT1"/>
    <property type="match status" value="1"/>
</dbReference>
<dbReference type="GO" id="GO:0016020">
    <property type="term" value="C:membrane"/>
    <property type="evidence" value="ECO:0007669"/>
    <property type="project" value="UniProtKB-SubCell"/>
</dbReference>
<dbReference type="EMBL" id="KV878129">
    <property type="protein sequence ID" value="OJJ02492.1"/>
    <property type="molecule type" value="Genomic_DNA"/>
</dbReference>
<gene>
    <name evidence="7" type="ORF">ASPVEDRAFT_41979</name>
</gene>
<proteinExistence type="predicted"/>
<feature type="transmembrane region" description="Helical" evidence="6">
    <location>
        <begin position="327"/>
        <end position="353"/>
    </location>
</feature>
<dbReference type="RefSeq" id="XP_040668254.1">
    <property type="nucleotide sequence ID" value="XM_040812478.1"/>
</dbReference>
<evidence type="ECO:0000313" key="7">
    <source>
        <dbReference type="EMBL" id="OJJ02492.1"/>
    </source>
</evidence>
<feature type="transmembrane region" description="Helical" evidence="6">
    <location>
        <begin position="275"/>
        <end position="296"/>
    </location>
</feature>
<keyword evidence="2" id="KW-0813">Transport</keyword>
<evidence type="ECO:0000256" key="5">
    <source>
        <dbReference type="ARBA" id="ARBA00023136"/>
    </source>
</evidence>
<feature type="transmembrane region" description="Helical" evidence="6">
    <location>
        <begin position="193"/>
        <end position="212"/>
    </location>
</feature>
<name>A0A1L9PLZ5_ASPVE</name>
<evidence type="ECO:0000256" key="3">
    <source>
        <dbReference type="ARBA" id="ARBA00022692"/>
    </source>
</evidence>
<dbReference type="STRING" id="1036611.A0A1L9PLZ5"/>
<keyword evidence="5 6" id="KW-0472">Membrane</keyword>
<feature type="transmembrane region" description="Helical" evidence="6">
    <location>
        <begin position="117"/>
        <end position="142"/>
    </location>
</feature>
<evidence type="ECO:0008006" key="9">
    <source>
        <dbReference type="Google" id="ProtNLM"/>
    </source>
</evidence>
<feature type="transmembrane region" description="Helical" evidence="6">
    <location>
        <begin position="436"/>
        <end position="455"/>
    </location>
</feature>
<feature type="transmembrane region" description="Helical" evidence="6">
    <location>
        <begin position="74"/>
        <end position="96"/>
    </location>
</feature>
<feature type="transmembrane region" description="Helical" evidence="6">
    <location>
        <begin position="43"/>
        <end position="62"/>
    </location>
</feature>
<keyword evidence="8" id="KW-1185">Reference proteome</keyword>
<dbReference type="Proteomes" id="UP000184073">
    <property type="component" value="Unassembled WGS sequence"/>
</dbReference>
<dbReference type="Pfam" id="PF13520">
    <property type="entry name" value="AA_permease_2"/>
    <property type="match status" value="1"/>
</dbReference>
<dbReference type="OrthoDB" id="3900342at2759"/>
<evidence type="ECO:0000313" key="8">
    <source>
        <dbReference type="Proteomes" id="UP000184073"/>
    </source>
</evidence>
<dbReference type="VEuPathDB" id="FungiDB:ASPVEDRAFT_41979"/>
<keyword evidence="4 6" id="KW-1133">Transmembrane helix</keyword>
<feature type="transmembrane region" description="Helical" evidence="6">
    <location>
        <begin position="162"/>
        <end position="181"/>
    </location>
</feature>
<dbReference type="AlphaFoldDB" id="A0A1L9PLZ5"/>
<feature type="transmembrane region" description="Helical" evidence="6">
    <location>
        <begin position="402"/>
        <end position="424"/>
    </location>
</feature>
<organism evidence="7 8">
    <name type="scientific">Aspergillus versicolor CBS 583.65</name>
    <dbReference type="NCBI Taxonomy" id="1036611"/>
    <lineage>
        <taxon>Eukaryota</taxon>
        <taxon>Fungi</taxon>
        <taxon>Dikarya</taxon>
        <taxon>Ascomycota</taxon>
        <taxon>Pezizomycotina</taxon>
        <taxon>Eurotiomycetes</taxon>
        <taxon>Eurotiomycetidae</taxon>
        <taxon>Eurotiales</taxon>
        <taxon>Aspergillaceae</taxon>
        <taxon>Aspergillus</taxon>
        <taxon>Aspergillus subgen. Nidulantes</taxon>
    </lineage>
</organism>
<accession>A0A1L9PLZ5</accession>
<feature type="transmembrane region" description="Helical" evidence="6">
    <location>
        <begin position="475"/>
        <end position="493"/>
    </location>
</feature>
<dbReference type="Gene3D" id="1.20.1740.10">
    <property type="entry name" value="Amino acid/polyamine transporter I"/>
    <property type="match status" value="1"/>
</dbReference>
<protein>
    <recommendedName>
        <fullName evidence="9">Amino acid permease/ SLC12A domain-containing protein</fullName>
    </recommendedName>
</protein>
<feature type="transmembrane region" description="Helical" evidence="6">
    <location>
        <begin position="374"/>
        <end position="396"/>
    </location>
</feature>
<evidence type="ECO:0000256" key="1">
    <source>
        <dbReference type="ARBA" id="ARBA00004141"/>
    </source>
</evidence>
<keyword evidence="3 6" id="KW-0812">Transmembrane</keyword>
<evidence type="ECO:0000256" key="4">
    <source>
        <dbReference type="ARBA" id="ARBA00022989"/>
    </source>
</evidence>
<dbReference type="InterPro" id="IPR002293">
    <property type="entry name" value="AA/rel_permease1"/>
</dbReference>
<reference evidence="8" key="1">
    <citation type="journal article" date="2017" name="Genome Biol.">
        <title>Comparative genomics reveals high biological diversity and specific adaptations in the industrially and medically important fungal genus Aspergillus.</title>
        <authorList>
            <person name="de Vries R.P."/>
            <person name="Riley R."/>
            <person name="Wiebenga A."/>
            <person name="Aguilar-Osorio G."/>
            <person name="Amillis S."/>
            <person name="Uchima C.A."/>
            <person name="Anderluh G."/>
            <person name="Asadollahi M."/>
            <person name="Askin M."/>
            <person name="Barry K."/>
            <person name="Battaglia E."/>
            <person name="Bayram O."/>
            <person name="Benocci T."/>
            <person name="Braus-Stromeyer S.A."/>
            <person name="Caldana C."/>
            <person name="Canovas D."/>
            <person name="Cerqueira G.C."/>
            <person name="Chen F."/>
            <person name="Chen W."/>
            <person name="Choi C."/>
            <person name="Clum A."/>
            <person name="Dos Santos R.A."/>
            <person name="Damasio A.R."/>
            <person name="Diallinas G."/>
            <person name="Emri T."/>
            <person name="Fekete E."/>
            <person name="Flipphi M."/>
            <person name="Freyberg S."/>
            <person name="Gallo A."/>
            <person name="Gournas C."/>
            <person name="Habgood R."/>
            <person name="Hainaut M."/>
            <person name="Harispe M.L."/>
            <person name="Henrissat B."/>
            <person name="Hilden K.S."/>
            <person name="Hope R."/>
            <person name="Hossain A."/>
            <person name="Karabika E."/>
            <person name="Karaffa L."/>
            <person name="Karanyi Z."/>
            <person name="Krasevec N."/>
            <person name="Kuo A."/>
            <person name="Kusch H."/>
            <person name="LaButti K."/>
            <person name="Lagendijk E.L."/>
            <person name="Lapidus A."/>
            <person name="Levasseur A."/>
            <person name="Lindquist E."/>
            <person name="Lipzen A."/>
            <person name="Logrieco A.F."/>
            <person name="MacCabe A."/>
            <person name="Maekelae M.R."/>
            <person name="Malavazi I."/>
            <person name="Melin P."/>
            <person name="Meyer V."/>
            <person name="Mielnichuk N."/>
            <person name="Miskei M."/>
            <person name="Molnar A.P."/>
            <person name="Mule G."/>
            <person name="Ngan C.Y."/>
            <person name="Orejas M."/>
            <person name="Orosz E."/>
            <person name="Ouedraogo J.P."/>
            <person name="Overkamp K.M."/>
            <person name="Park H.-S."/>
            <person name="Perrone G."/>
            <person name="Piumi F."/>
            <person name="Punt P.J."/>
            <person name="Ram A.F."/>
            <person name="Ramon A."/>
            <person name="Rauscher S."/>
            <person name="Record E."/>
            <person name="Riano-Pachon D.M."/>
            <person name="Robert V."/>
            <person name="Roehrig J."/>
            <person name="Ruller R."/>
            <person name="Salamov A."/>
            <person name="Salih N.S."/>
            <person name="Samson R.A."/>
            <person name="Sandor E."/>
            <person name="Sanguinetti M."/>
            <person name="Schuetze T."/>
            <person name="Sepcic K."/>
            <person name="Shelest E."/>
            <person name="Sherlock G."/>
            <person name="Sophianopoulou V."/>
            <person name="Squina F.M."/>
            <person name="Sun H."/>
            <person name="Susca A."/>
            <person name="Todd R.B."/>
            <person name="Tsang A."/>
            <person name="Unkles S.E."/>
            <person name="van de Wiele N."/>
            <person name="van Rossen-Uffink D."/>
            <person name="Oliveira J.V."/>
            <person name="Vesth T.C."/>
            <person name="Visser J."/>
            <person name="Yu J.-H."/>
            <person name="Zhou M."/>
            <person name="Andersen M.R."/>
            <person name="Archer D.B."/>
            <person name="Baker S.E."/>
            <person name="Benoit I."/>
            <person name="Brakhage A.A."/>
            <person name="Braus G.H."/>
            <person name="Fischer R."/>
            <person name="Frisvad J.C."/>
            <person name="Goldman G.H."/>
            <person name="Houbraken J."/>
            <person name="Oakley B."/>
            <person name="Pocsi I."/>
            <person name="Scazzocchio C."/>
            <person name="Seiboth B."/>
            <person name="vanKuyk P.A."/>
            <person name="Wortman J."/>
            <person name="Dyer P.S."/>
            <person name="Grigoriev I.V."/>
        </authorList>
    </citation>
    <scope>NUCLEOTIDE SEQUENCE [LARGE SCALE GENOMIC DNA]</scope>
    <source>
        <strain evidence="8">CBS 583.65</strain>
    </source>
</reference>
<dbReference type="GeneID" id="63727989"/>
<sequence>MAPKSETYSDFEGKDVSSGHIENYTAALGYEAVLHTRRSTSTLVFQSLAIAAPPFAIGTTLVNASYGGGPLPLFVGWIMVVCLAECVAISVAELASRYPTAAGPYYWSFQIAVKGKTVVSYITGWIWVIGNWMTALGVNFGFAQLIASAITMYNPDWEAAPWQLLLILWAILLTVLLVCIFGNRWLHVLDTICAGWIVMMLIVIMVTLLVQAKQGRHDAQYAFSDFNKSISGWGNFSFFIGLLPSAYTFSIVGMISSMAEETAEPSIQVPRAISLAGPVLGLSGLSYIIPICFTLPPLELLINAPYGQAMPVLFKAVTGSNAGGVGILILVLVLTVCCSISITTAASRCTWAFARDKALPLSPIWHRLTKDSRIPVYSLCLVTAVQALLGCINLGSSSAFTAFVSVGVMGLSVSYLIPIAISLVQRRAEVNGARFSCPPVLGTVVNVVAVAWIAFQVVLFSMPVAVPTTMVEMNYASVVLVGFATIAGGWYAVHARKSYKGPPESDGIGA</sequence>
<evidence type="ECO:0000256" key="2">
    <source>
        <dbReference type="ARBA" id="ARBA00022448"/>
    </source>
</evidence>
<feature type="transmembrane region" description="Helical" evidence="6">
    <location>
        <begin position="232"/>
        <end position="255"/>
    </location>
</feature>
<comment type="subcellular location">
    <subcellularLocation>
        <location evidence="1">Membrane</location>
        <topology evidence="1">Multi-pass membrane protein</topology>
    </subcellularLocation>
</comment>